<dbReference type="PANTHER" id="PTHR30033:SF1">
    <property type="entry name" value="FLAGELLAR HOOK-ASSOCIATED PROTEIN 1"/>
    <property type="match status" value="1"/>
</dbReference>
<dbReference type="PANTHER" id="PTHR30033">
    <property type="entry name" value="FLAGELLAR HOOK-ASSOCIATED PROTEIN 1"/>
    <property type="match status" value="1"/>
</dbReference>
<dbReference type="InterPro" id="IPR010930">
    <property type="entry name" value="Flg_bb/hook_C_dom"/>
</dbReference>
<keyword evidence="9" id="KW-0966">Cell projection</keyword>
<comment type="subcellular location">
    <subcellularLocation>
        <location evidence="1">Bacterial flagellum</location>
    </subcellularLocation>
    <subcellularLocation>
        <location evidence="2">Secreted</location>
    </subcellularLocation>
</comment>
<dbReference type="NCBIfam" id="TIGR02492">
    <property type="entry name" value="flgK_ends"/>
    <property type="match status" value="1"/>
</dbReference>
<evidence type="ECO:0000256" key="4">
    <source>
        <dbReference type="ARBA" id="ARBA00016244"/>
    </source>
</evidence>
<feature type="domain" description="Flagellar basal-body/hook protein C-terminal" evidence="7">
    <location>
        <begin position="742"/>
        <end position="780"/>
    </location>
</feature>
<dbReference type="GO" id="GO:0044780">
    <property type="term" value="P:bacterial-type flagellum assembly"/>
    <property type="evidence" value="ECO:0007669"/>
    <property type="project" value="InterPro"/>
</dbReference>
<proteinExistence type="inferred from homology"/>
<evidence type="ECO:0000259" key="8">
    <source>
        <dbReference type="Pfam" id="PF22638"/>
    </source>
</evidence>
<name>A0A1E2VBG5_9GAMM</name>
<dbReference type="SUPFAM" id="SSF64518">
    <property type="entry name" value="Phase 1 flagellin"/>
    <property type="match status" value="2"/>
</dbReference>
<dbReference type="Pfam" id="PF06429">
    <property type="entry name" value="Flg_bbr_C"/>
    <property type="match status" value="1"/>
</dbReference>
<keyword evidence="9" id="KW-0282">Flagellum</keyword>
<evidence type="ECO:0000256" key="2">
    <source>
        <dbReference type="ARBA" id="ARBA00004613"/>
    </source>
</evidence>
<keyword evidence="5" id="KW-0964">Secreted</keyword>
<evidence type="ECO:0000256" key="6">
    <source>
        <dbReference type="ARBA" id="ARBA00023143"/>
    </source>
</evidence>
<keyword evidence="6" id="KW-0975">Bacterial flagellum</keyword>
<dbReference type="Pfam" id="PF22638">
    <property type="entry name" value="FlgK_D1"/>
    <property type="match status" value="1"/>
</dbReference>
<evidence type="ECO:0000256" key="1">
    <source>
        <dbReference type="ARBA" id="ARBA00004365"/>
    </source>
</evidence>
<dbReference type="GO" id="GO:0005576">
    <property type="term" value="C:extracellular region"/>
    <property type="evidence" value="ECO:0007669"/>
    <property type="project" value="UniProtKB-SubCell"/>
</dbReference>
<keyword evidence="9" id="KW-0969">Cilium</keyword>
<dbReference type="EMBL" id="MDTQ01000001">
    <property type="protein sequence ID" value="ODC04176.1"/>
    <property type="molecule type" value="Genomic_DNA"/>
</dbReference>
<evidence type="ECO:0000259" key="7">
    <source>
        <dbReference type="Pfam" id="PF06429"/>
    </source>
</evidence>
<comment type="caution">
    <text evidence="9">The sequence shown here is derived from an EMBL/GenBank/DDBJ whole genome shotgun (WGS) entry which is preliminary data.</text>
</comment>
<comment type="similarity">
    <text evidence="3">Belongs to the flagella basal body rod proteins family.</text>
</comment>
<evidence type="ECO:0000256" key="3">
    <source>
        <dbReference type="ARBA" id="ARBA00009677"/>
    </source>
</evidence>
<dbReference type="PRINTS" id="PR01005">
    <property type="entry name" value="FLGHOOKAP1"/>
</dbReference>
<dbReference type="RefSeq" id="WP_068999078.1">
    <property type="nucleotide sequence ID" value="NZ_MDTQ01000001.1"/>
</dbReference>
<dbReference type="OrthoDB" id="9802553at2"/>
<accession>A0A1E2VBG5</accession>
<evidence type="ECO:0000313" key="9">
    <source>
        <dbReference type="EMBL" id="ODC04176.1"/>
    </source>
</evidence>
<evidence type="ECO:0000256" key="5">
    <source>
        <dbReference type="ARBA" id="ARBA00022525"/>
    </source>
</evidence>
<evidence type="ECO:0000313" key="10">
    <source>
        <dbReference type="Proteomes" id="UP000094291"/>
    </source>
</evidence>
<sequence>MADLLNIGLTGIRSSRNNLTVTGHNISNIDTPGYSRQRAEQVTNSASYHGYGAMGSGSRTEVINRVVDKYAVDQVRVDTSRAKEAEIYLENISQIDNLLANDSSAPGNALNDFFDALQTAANDPLSKPARELVLSTATGMTQRFQTAYDRMMEQNDAINTQLSSIVDRVNELSSSIAKLNDEIVAAYGKGAGNPPNDLLDSRDEKLRELSEYVDVDVVEQDGNSINVMIGKGQPLVLGGDAQRMAVQTGQGDIGRHDVVFRDPAGSSQVVNQLLTGGELGGLLRFRENVLDRSLNELGRTAMVFADAFNEQHQQGKDLNDALGGDFFKDINSIDFMQSRANGFQTNGAGPGAGKLQVALTDLSALSTDEYVLQGDGAGNYTLRGLDGTQYNVAANAADADHPNDYLTFTDSSGNDLGFEVSIPNGLGSENAADKFMISPARSGASQLETVIKDINKIALRGGNNDSLSLTSSEVVANSSNDATNAITLDFTAASDITNIPDNAKITYDDSAGTAGTGGFVLEYTDQDGVSQSVTVDAAVGSTPATLNFTLTSGETLEMNYTGGALAASNDSDNWTFSRSFDGGELIQGSQGTTGSAAVTQATDIIPSGEISYDGTDYTLSYVDANGLDQTVTVAGAGTGNTVFNVDMGDGSTQVLSINFDSAAAGDSWSLMPEGKSGNANGLELAGLQRDKLVDASDGGGSSLQESYSQLVEFVGNKTSQARITNETNNAILGQSTQLRESISGVNMDEEAANLVKFQQAYQAAAQVIAAAQTTFNAILSIGR</sequence>
<dbReference type="STRING" id="197479.BFW38_12205"/>
<dbReference type="GO" id="GO:0009424">
    <property type="term" value="C:bacterial-type flagellum hook"/>
    <property type="evidence" value="ECO:0007669"/>
    <property type="project" value="InterPro"/>
</dbReference>
<dbReference type="GO" id="GO:0005198">
    <property type="term" value="F:structural molecule activity"/>
    <property type="evidence" value="ECO:0007669"/>
    <property type="project" value="InterPro"/>
</dbReference>
<dbReference type="InterPro" id="IPR053927">
    <property type="entry name" value="FlgK_helical"/>
</dbReference>
<dbReference type="Proteomes" id="UP000094291">
    <property type="component" value="Unassembled WGS sequence"/>
</dbReference>
<reference evidence="9 10" key="1">
    <citation type="submission" date="2016-08" db="EMBL/GenBank/DDBJ databases">
        <authorList>
            <person name="Seilhamer J.J."/>
        </authorList>
    </citation>
    <scope>NUCLEOTIDE SEQUENCE [LARGE SCALE GENOMIC DNA]</scope>
    <source>
        <strain evidence="9 10">PH27A</strain>
    </source>
</reference>
<organism evidence="9 10">
    <name type="scientific">Terasakiispira papahanaumokuakeensis</name>
    <dbReference type="NCBI Taxonomy" id="197479"/>
    <lineage>
        <taxon>Bacteria</taxon>
        <taxon>Pseudomonadati</taxon>
        <taxon>Pseudomonadota</taxon>
        <taxon>Gammaproteobacteria</taxon>
        <taxon>Oceanospirillales</taxon>
        <taxon>Terasakiispira</taxon>
    </lineage>
</organism>
<protein>
    <recommendedName>
        <fullName evidence="4">Flagellar hook-associated protein 1</fullName>
    </recommendedName>
</protein>
<gene>
    <name evidence="9" type="ORF">BFW38_12205</name>
</gene>
<feature type="domain" description="Flagellar hook-associated protein FlgK helical" evidence="8">
    <location>
        <begin position="92"/>
        <end position="327"/>
    </location>
</feature>
<dbReference type="InterPro" id="IPR002371">
    <property type="entry name" value="FlgK"/>
</dbReference>
<dbReference type="AlphaFoldDB" id="A0A1E2VBG5"/>
<keyword evidence="10" id="KW-1185">Reference proteome</keyword>